<keyword evidence="4" id="KW-1185">Reference proteome</keyword>
<sequence length="858" mass="95869">MTPRRLFSFGWGSALVTFGMALLAVLCASLGARAIPSPISHQQPPAEDDVGFIAPDGEFPDGFSWHVPLELYMFRTDPNDVPSNQADQSQSSLSKASHPIATANLASGGEASTPQGPDQHASYEIAGIADRRDPVALHPPQVLTESFQRGAEASQSQYAILAPSSIPSVSSNDGQYLMPTVGSNQATTSLDRTTLYHLRRLVARHKILVSSESAVHVNDVLKYFFHYSSPHPSLFTLPVLIPISNADVTDYTSPELRGKFWEITAAYKTIYNIPQELLNQFNRNPSPRDLSSQPFLSAQAWFDRITQALDRIHSKSTRKYDVLKLMLLWKDDPYFLQSNLSSPSAPKLATDTRYAEMSPIEQRHKIFHTLMKLLIDRLAIAVYAGKIDTNRVKSHLDEVRRRYEMDLAESKSFEVLMFAVSRFVSSQLKALPSVARLSSEPELTDDTTGTSAIDSLLQTAKFFYGPSKNDLITDKLLVRLPAETTTHAETMLSLILMWLTKNPGPSKIEFATKKPQTKSEPRSSLNSASLVNQKDYQSKKFEVKDALSEVFKALLVANFKRRQRIHLMRRSHERSTIGILKVDNLKMELQLLDCLMELDKEALKVFEEDNVTLDRLLMIHVNSVPHASDASVSAANNDVIIDAQMLHQFKLLTSAETSLFSVLQTSFTMRNKSPTKLKQHEHRVQWAISMMERIAKTEPAAWCFMVISRMTTHTSAARFIESLLSLLLKHDHVDMNFGEIFRSDDRNAHLLGDTVIQPFIRSFVDLWTQTVSHMQVTRLSDQLAEVQQSLQSAIPGSQDSSSTGGKRMWPADADADRGSSGINKRLLLSKDNVPTSVAGQPPMQGSRVVAALRQTRPL</sequence>
<gene>
    <name evidence="3" type="ORF">CXG81DRAFT_21214</name>
</gene>
<accession>A0A4P9X198</accession>
<dbReference type="EMBL" id="ML014399">
    <property type="protein sequence ID" value="RKO98578.1"/>
    <property type="molecule type" value="Genomic_DNA"/>
</dbReference>
<evidence type="ECO:0000313" key="3">
    <source>
        <dbReference type="EMBL" id="RKO98578.1"/>
    </source>
</evidence>
<protein>
    <submittedName>
        <fullName evidence="3">Uncharacterized protein</fullName>
    </submittedName>
</protein>
<dbReference type="AlphaFoldDB" id="A0A4P9X198"/>
<feature type="region of interest" description="Disordered" evidence="1">
    <location>
        <begin position="512"/>
        <end position="531"/>
    </location>
</feature>
<feature type="compositionally biased region" description="Polar residues" evidence="1">
    <location>
        <begin position="522"/>
        <end position="531"/>
    </location>
</feature>
<reference evidence="4" key="1">
    <citation type="journal article" date="2018" name="Nat. Microbiol.">
        <title>Leveraging single-cell genomics to expand the fungal tree of life.</title>
        <authorList>
            <person name="Ahrendt S.R."/>
            <person name="Quandt C.A."/>
            <person name="Ciobanu D."/>
            <person name="Clum A."/>
            <person name="Salamov A."/>
            <person name="Andreopoulos B."/>
            <person name="Cheng J.F."/>
            <person name="Woyke T."/>
            <person name="Pelin A."/>
            <person name="Henrissat B."/>
            <person name="Reynolds N.K."/>
            <person name="Benny G.L."/>
            <person name="Smith M.E."/>
            <person name="James T.Y."/>
            <person name="Grigoriev I.V."/>
        </authorList>
    </citation>
    <scope>NUCLEOTIDE SEQUENCE [LARGE SCALE GENOMIC DNA]</scope>
    <source>
        <strain evidence="4">ATCC 52028</strain>
    </source>
</reference>
<feature type="region of interest" description="Disordered" evidence="1">
    <location>
        <begin position="790"/>
        <end position="817"/>
    </location>
</feature>
<organism evidence="3 4">
    <name type="scientific">Caulochytrium protostelioides</name>
    <dbReference type="NCBI Taxonomy" id="1555241"/>
    <lineage>
        <taxon>Eukaryota</taxon>
        <taxon>Fungi</taxon>
        <taxon>Fungi incertae sedis</taxon>
        <taxon>Chytridiomycota</taxon>
        <taxon>Chytridiomycota incertae sedis</taxon>
        <taxon>Chytridiomycetes</taxon>
        <taxon>Caulochytriales</taxon>
        <taxon>Caulochytriaceae</taxon>
        <taxon>Caulochytrium</taxon>
    </lineage>
</organism>
<evidence type="ECO:0000256" key="1">
    <source>
        <dbReference type="SAM" id="MobiDB-lite"/>
    </source>
</evidence>
<feature type="chain" id="PRO_5020606557" evidence="2">
    <location>
        <begin position="35"/>
        <end position="858"/>
    </location>
</feature>
<name>A0A4P9X198_9FUNG</name>
<keyword evidence="2" id="KW-0732">Signal</keyword>
<feature type="compositionally biased region" description="Polar residues" evidence="1">
    <location>
        <begin position="790"/>
        <end position="804"/>
    </location>
</feature>
<evidence type="ECO:0000313" key="4">
    <source>
        <dbReference type="Proteomes" id="UP000274922"/>
    </source>
</evidence>
<dbReference type="Proteomes" id="UP000274922">
    <property type="component" value="Unassembled WGS sequence"/>
</dbReference>
<feature type="signal peptide" evidence="2">
    <location>
        <begin position="1"/>
        <end position="34"/>
    </location>
</feature>
<proteinExistence type="predicted"/>
<evidence type="ECO:0000256" key="2">
    <source>
        <dbReference type="SAM" id="SignalP"/>
    </source>
</evidence>